<feature type="region of interest" description="Disordered" evidence="1">
    <location>
        <begin position="656"/>
        <end position="677"/>
    </location>
</feature>
<dbReference type="EMBL" id="JAODUP010000601">
    <property type="protein sequence ID" value="KAK2146547.1"/>
    <property type="molecule type" value="Genomic_DNA"/>
</dbReference>
<feature type="compositionally biased region" description="Basic and acidic residues" evidence="1">
    <location>
        <begin position="619"/>
        <end position="628"/>
    </location>
</feature>
<feature type="compositionally biased region" description="Basic and acidic residues" evidence="1">
    <location>
        <begin position="567"/>
        <end position="577"/>
    </location>
</feature>
<proteinExistence type="predicted"/>
<feature type="compositionally biased region" description="Polar residues" evidence="1">
    <location>
        <begin position="661"/>
        <end position="674"/>
    </location>
</feature>
<evidence type="ECO:0000256" key="1">
    <source>
        <dbReference type="SAM" id="MobiDB-lite"/>
    </source>
</evidence>
<comment type="caution">
    <text evidence="2">The sequence shown here is derived from an EMBL/GenBank/DDBJ whole genome shotgun (WGS) entry which is preliminary data.</text>
</comment>
<evidence type="ECO:0000313" key="3">
    <source>
        <dbReference type="Proteomes" id="UP001208570"/>
    </source>
</evidence>
<feature type="region of interest" description="Disordered" evidence="1">
    <location>
        <begin position="189"/>
        <end position="216"/>
    </location>
</feature>
<dbReference type="AlphaFoldDB" id="A0AAD9J4L6"/>
<dbReference type="Proteomes" id="UP001208570">
    <property type="component" value="Unassembled WGS sequence"/>
</dbReference>
<gene>
    <name evidence="2" type="ORF">LSH36_601g01104</name>
</gene>
<organism evidence="2 3">
    <name type="scientific">Paralvinella palmiformis</name>
    <dbReference type="NCBI Taxonomy" id="53620"/>
    <lineage>
        <taxon>Eukaryota</taxon>
        <taxon>Metazoa</taxon>
        <taxon>Spiralia</taxon>
        <taxon>Lophotrochozoa</taxon>
        <taxon>Annelida</taxon>
        <taxon>Polychaeta</taxon>
        <taxon>Sedentaria</taxon>
        <taxon>Canalipalpata</taxon>
        <taxon>Terebellida</taxon>
        <taxon>Terebelliformia</taxon>
        <taxon>Alvinellidae</taxon>
        <taxon>Paralvinella</taxon>
    </lineage>
</organism>
<evidence type="ECO:0000313" key="2">
    <source>
        <dbReference type="EMBL" id="KAK2146547.1"/>
    </source>
</evidence>
<sequence length="828" mass="91188">MMMMMMMMCDTFVCNPVNTSLSIGESESQDIVPNQTQNIHISDDIITEDYSEMDVDKSSLNHMKVVEDDDSGGCAERKKPKPKPRISLLKKQSTEGVQSASDVVDPHTCDTCVSTESSGNRSLTRTNSYQTAVDGFLADLIATETSAKNDFVDNNSVSVIGVEVETLTTDSTDAGFSVSSECLQNVINSDKEKETASNLSRSREPPPLPARNPVGQLNACKAGLDEQPVVTIPDGCDPKGDSQSCHGVECDTKKSLSPPKTAPKPSKQRTQELKLKLHRQEISAVKIPASISTPNISHYQQPALDNTALGDQRAQYHQSAVDIKDKKLSDHLTRSVSSTESKDRSKKGEKKQERRRSSQFYFNLDGEEEVATDGKSVTRWWSFGKGGKKRGAKKNKEISSVFYCGVNEGGTLKFNDTKQVGLQDNQEVMESHDERISGAEVIEPGSCQHQASDAGGGGGGGHAPAVLRKGKCLNENVLEEYIKKYINESENIRPKPPPRPKRKSHLLEMQQNSLYSLTLSQEDEVSKHSNFGHVTIKQSNHDICNSDNGGSGSTAGPESAGNGADLDTQHMEVEPKYEMNSSNNQRWSAERDGEDNEAQCDRVEDGAPSVLIQSEDSDELQKQDEDTKAVVGSEKTSLQIVSPLEDSPDNIYLPMSRDDTNQNPHHSCFTSRSSESSDDYVPMITHATEDGSGLLRCDVDCNMRPSSWAGPDSDDIEYDGKLDQVDLFNLPHNSSSDEVDDADVEAEQDMIDTLQNLADMKDFRQHVLSAKGPLGGPIIPTKEMDQILKYLPLLQKFSEELLKDLKIRIDNWYIFVCEGCARKRESVS</sequence>
<protein>
    <submittedName>
        <fullName evidence="2">Uncharacterized protein</fullName>
    </submittedName>
</protein>
<feature type="region of interest" description="Disordered" evidence="1">
    <location>
        <begin position="542"/>
        <end position="601"/>
    </location>
</feature>
<accession>A0AAD9J4L6</accession>
<feature type="region of interest" description="Disordered" evidence="1">
    <location>
        <begin position="233"/>
        <end position="273"/>
    </location>
</feature>
<reference evidence="2" key="1">
    <citation type="journal article" date="2023" name="Mol. Biol. Evol.">
        <title>Third-Generation Sequencing Reveals the Adaptive Role of the Epigenome in Three Deep-Sea Polychaetes.</title>
        <authorList>
            <person name="Perez M."/>
            <person name="Aroh O."/>
            <person name="Sun Y."/>
            <person name="Lan Y."/>
            <person name="Juniper S.K."/>
            <person name="Young C.R."/>
            <person name="Angers B."/>
            <person name="Qian P.Y."/>
        </authorList>
    </citation>
    <scope>NUCLEOTIDE SEQUENCE</scope>
    <source>
        <strain evidence="2">P08H-3</strain>
    </source>
</reference>
<feature type="region of interest" description="Disordered" evidence="1">
    <location>
        <begin position="318"/>
        <end position="358"/>
    </location>
</feature>
<name>A0AAD9J4L6_9ANNE</name>
<feature type="compositionally biased region" description="Basic and acidic residues" evidence="1">
    <location>
        <begin position="322"/>
        <end position="333"/>
    </location>
</feature>
<keyword evidence="3" id="KW-1185">Reference proteome</keyword>
<feature type="region of interest" description="Disordered" evidence="1">
    <location>
        <begin position="613"/>
        <end position="634"/>
    </location>
</feature>